<dbReference type="EMBL" id="FNPG01000009">
    <property type="protein sequence ID" value="SDY17630.1"/>
    <property type="molecule type" value="Genomic_DNA"/>
</dbReference>
<organism evidence="6 7">
    <name type="scientific">Lachnobacterium bovis DSM 14045</name>
    <dbReference type="NCBI Taxonomy" id="1122142"/>
    <lineage>
        <taxon>Bacteria</taxon>
        <taxon>Bacillati</taxon>
        <taxon>Bacillota</taxon>
        <taxon>Clostridia</taxon>
        <taxon>Lachnospirales</taxon>
        <taxon>Lachnospiraceae</taxon>
        <taxon>Lachnobacterium</taxon>
    </lineage>
</organism>
<dbReference type="RefSeq" id="WP_074716591.1">
    <property type="nucleotide sequence ID" value="NZ_FNPG01000009.1"/>
</dbReference>
<dbReference type="GO" id="GO:0016020">
    <property type="term" value="C:membrane"/>
    <property type="evidence" value="ECO:0007669"/>
    <property type="project" value="UniProtKB-SubCell"/>
</dbReference>
<evidence type="ECO:0000256" key="1">
    <source>
        <dbReference type="ARBA" id="ARBA00004141"/>
    </source>
</evidence>
<name>A0A1H3HQD0_9FIRM</name>
<feature type="transmembrane region" description="Helical" evidence="5">
    <location>
        <begin position="93"/>
        <end position="115"/>
    </location>
</feature>
<dbReference type="AlphaFoldDB" id="A0A1H3HQD0"/>
<dbReference type="Proteomes" id="UP000183918">
    <property type="component" value="Unassembled WGS sequence"/>
</dbReference>
<reference evidence="6 7" key="1">
    <citation type="submission" date="2016-10" db="EMBL/GenBank/DDBJ databases">
        <authorList>
            <person name="de Groot N.N."/>
        </authorList>
    </citation>
    <scope>NUCLEOTIDE SEQUENCE [LARGE SCALE GENOMIC DNA]</scope>
    <source>
        <strain evidence="6 7">DSM 14045</strain>
    </source>
</reference>
<evidence type="ECO:0000256" key="5">
    <source>
        <dbReference type="SAM" id="Phobius"/>
    </source>
</evidence>
<dbReference type="Gene3D" id="1.20.1540.10">
    <property type="entry name" value="Rhomboid-like"/>
    <property type="match status" value="1"/>
</dbReference>
<keyword evidence="2 5" id="KW-0812">Transmembrane</keyword>
<evidence type="ECO:0000313" key="6">
    <source>
        <dbReference type="EMBL" id="SDY17630.1"/>
    </source>
</evidence>
<evidence type="ECO:0000313" key="7">
    <source>
        <dbReference type="Proteomes" id="UP000183918"/>
    </source>
</evidence>
<feature type="transmembrane region" description="Helical" evidence="5">
    <location>
        <begin position="12"/>
        <end position="34"/>
    </location>
</feature>
<evidence type="ECO:0008006" key="8">
    <source>
        <dbReference type="Google" id="ProtNLM"/>
    </source>
</evidence>
<evidence type="ECO:0000256" key="2">
    <source>
        <dbReference type="ARBA" id="ARBA00022692"/>
    </source>
</evidence>
<keyword evidence="7" id="KW-1185">Reference proteome</keyword>
<evidence type="ECO:0000256" key="3">
    <source>
        <dbReference type="ARBA" id="ARBA00022989"/>
    </source>
</evidence>
<dbReference type="STRING" id="1122142.SAMN02910414_00947"/>
<gene>
    <name evidence="6" type="ORF">SAMN02910414_00947</name>
</gene>
<feature type="transmembrane region" description="Helical" evidence="5">
    <location>
        <begin position="162"/>
        <end position="180"/>
    </location>
</feature>
<keyword evidence="4 5" id="KW-0472">Membrane</keyword>
<evidence type="ECO:0000256" key="4">
    <source>
        <dbReference type="ARBA" id="ARBA00023136"/>
    </source>
</evidence>
<protein>
    <recommendedName>
        <fullName evidence="8">Membrane associated serine protease, rhomboid family</fullName>
    </recommendedName>
</protein>
<feature type="transmembrane region" description="Helical" evidence="5">
    <location>
        <begin position="54"/>
        <end position="81"/>
    </location>
</feature>
<sequence>MSWFDKLSRKIEGIAVSNITAYLVGICVISNLFLKDMYKYFAFDVYGIIHGEVWRIFSWIMVPSNLSTISVLFLVLLIPFGRAIEQIIGCAKLNAFYLCGFILSVCCGFLQYFVISVVDPSNAVSPFLTLYNILTTTFILMGLFMPNTVVQLYFIIPIKMKYMIAFYFIITIAELIEYLRMGNMVYMYYFGTPVIYALINVLLVFFSIKNGGPRNRKNKKNVFYNSAVPKKYEKYTVYHGTGGKIPRHKCAICGKTDIDSPDMTFRYCSQCNGNYEYCMDHLYSHEHIK</sequence>
<feature type="transmembrane region" description="Helical" evidence="5">
    <location>
        <begin position="127"/>
        <end position="150"/>
    </location>
</feature>
<dbReference type="InterPro" id="IPR035952">
    <property type="entry name" value="Rhomboid-like_sf"/>
</dbReference>
<proteinExistence type="predicted"/>
<feature type="transmembrane region" description="Helical" evidence="5">
    <location>
        <begin position="186"/>
        <end position="208"/>
    </location>
</feature>
<comment type="subcellular location">
    <subcellularLocation>
        <location evidence="1">Membrane</location>
        <topology evidence="1">Multi-pass membrane protein</topology>
    </subcellularLocation>
</comment>
<dbReference type="SUPFAM" id="SSF144091">
    <property type="entry name" value="Rhomboid-like"/>
    <property type="match status" value="1"/>
</dbReference>
<accession>A0A1H3HQD0</accession>
<keyword evidence="3 5" id="KW-1133">Transmembrane helix</keyword>
<dbReference type="OrthoDB" id="9778756at2"/>